<organism evidence="1 2">
    <name type="scientific">Trichinella pseudospiralis</name>
    <name type="common">Parasitic roundworm</name>
    <dbReference type="NCBI Taxonomy" id="6337"/>
    <lineage>
        <taxon>Eukaryota</taxon>
        <taxon>Metazoa</taxon>
        <taxon>Ecdysozoa</taxon>
        <taxon>Nematoda</taxon>
        <taxon>Enoplea</taxon>
        <taxon>Dorylaimia</taxon>
        <taxon>Trichinellida</taxon>
        <taxon>Trichinellidae</taxon>
        <taxon>Trichinella</taxon>
    </lineage>
</organism>
<dbReference type="AlphaFoldDB" id="A0A0V1GG08"/>
<evidence type="ECO:0000313" key="1">
    <source>
        <dbReference type="EMBL" id="KRY97145.1"/>
    </source>
</evidence>
<dbReference type="EMBL" id="JYDV01002876">
    <property type="protein sequence ID" value="KRY97145.1"/>
    <property type="molecule type" value="Genomic_DNA"/>
</dbReference>
<name>A0A0V1GG08_TRIPS</name>
<accession>A0A0V1GG08</accession>
<proteinExistence type="predicted"/>
<comment type="caution">
    <text evidence="1">The sequence shown here is derived from an EMBL/GenBank/DDBJ whole genome shotgun (WGS) entry which is preliminary data.</text>
</comment>
<sequence>MPLHMYGCPSHTLGTCPRPDDQELPTCFATHVADALTPSMVGIGKLCNDISLQNVLNGYLSRNVPPGAGGTGNVLCDL</sequence>
<protein>
    <submittedName>
        <fullName evidence="1">Uncharacterized protein</fullName>
    </submittedName>
</protein>
<evidence type="ECO:0000313" key="2">
    <source>
        <dbReference type="Proteomes" id="UP000054826"/>
    </source>
</evidence>
<dbReference type="Proteomes" id="UP000054826">
    <property type="component" value="Unassembled WGS sequence"/>
</dbReference>
<gene>
    <name evidence="1" type="ORF">T4C_9516</name>
</gene>
<reference evidence="1 2" key="1">
    <citation type="submission" date="2015-01" db="EMBL/GenBank/DDBJ databases">
        <title>Evolution of Trichinella species and genotypes.</title>
        <authorList>
            <person name="Korhonen P.K."/>
            <person name="Edoardo P."/>
            <person name="Giuseppe L.R."/>
            <person name="Gasser R.B."/>
        </authorList>
    </citation>
    <scope>NUCLEOTIDE SEQUENCE [LARGE SCALE GENOMIC DNA]</scope>
    <source>
        <strain evidence="1">ISS176</strain>
    </source>
</reference>